<evidence type="ECO:0000259" key="15">
    <source>
        <dbReference type="PROSITE" id="PS50112"/>
    </source>
</evidence>
<dbReference type="Gene3D" id="1.10.287.130">
    <property type="match status" value="1"/>
</dbReference>
<protein>
    <recommendedName>
        <fullName evidence="3">histidine kinase</fullName>
        <ecNumber evidence="3">2.7.13.3</ecNumber>
    </recommendedName>
</protein>
<feature type="domain" description="PAC" evidence="16">
    <location>
        <begin position="486"/>
        <end position="538"/>
    </location>
</feature>
<dbReference type="SMART" id="SM00388">
    <property type="entry name" value="HisKA"/>
    <property type="match status" value="1"/>
</dbReference>
<dbReference type="InterPro" id="IPR036097">
    <property type="entry name" value="HisK_dim/P_sf"/>
</dbReference>
<keyword evidence="8" id="KW-0067">ATP-binding</keyword>
<feature type="domain" description="PAS" evidence="15">
    <location>
        <begin position="281"/>
        <end position="324"/>
    </location>
</feature>
<dbReference type="InterPro" id="IPR005467">
    <property type="entry name" value="His_kinase_dom"/>
</dbReference>
<dbReference type="Proteomes" id="UP001063350">
    <property type="component" value="Chromosome"/>
</dbReference>
<dbReference type="InterPro" id="IPR003661">
    <property type="entry name" value="HisK_dim/P_dom"/>
</dbReference>
<dbReference type="InterPro" id="IPR011006">
    <property type="entry name" value="CheY-like_superfamily"/>
</dbReference>
<evidence type="ECO:0000256" key="10">
    <source>
        <dbReference type="PROSITE-ProRule" id="PRU00169"/>
    </source>
</evidence>
<feature type="domain" description="Response regulatory" evidence="14">
    <location>
        <begin position="790"/>
        <end position="910"/>
    </location>
</feature>
<keyword evidence="12" id="KW-0812">Transmembrane</keyword>
<dbReference type="CDD" id="cd00130">
    <property type="entry name" value="PAS"/>
    <property type="match status" value="2"/>
</dbReference>
<dbReference type="PROSITE" id="PS50110">
    <property type="entry name" value="RESPONSE_REGULATORY"/>
    <property type="match status" value="1"/>
</dbReference>
<dbReference type="GO" id="GO:0005524">
    <property type="term" value="F:ATP binding"/>
    <property type="evidence" value="ECO:0007669"/>
    <property type="project" value="UniProtKB-KW"/>
</dbReference>
<dbReference type="GO" id="GO:0006355">
    <property type="term" value="P:regulation of DNA-templated transcription"/>
    <property type="evidence" value="ECO:0007669"/>
    <property type="project" value="InterPro"/>
</dbReference>
<accession>A0A915XL71</accession>
<dbReference type="InterPro" id="IPR000014">
    <property type="entry name" value="PAS"/>
</dbReference>
<dbReference type="SMART" id="SM00091">
    <property type="entry name" value="PAS"/>
    <property type="match status" value="2"/>
</dbReference>
<dbReference type="PRINTS" id="PR00344">
    <property type="entry name" value="BCTRLSENSOR"/>
</dbReference>
<evidence type="ECO:0000256" key="2">
    <source>
        <dbReference type="ARBA" id="ARBA00004370"/>
    </source>
</evidence>
<feature type="modified residue" description="4-aspartylphosphate" evidence="10">
    <location>
        <position position="844"/>
    </location>
</feature>
<evidence type="ECO:0000256" key="6">
    <source>
        <dbReference type="ARBA" id="ARBA00022741"/>
    </source>
</evidence>
<dbReference type="CDD" id="cd18774">
    <property type="entry name" value="PDC2_HK_sensor"/>
    <property type="match status" value="1"/>
</dbReference>
<dbReference type="SMART" id="SM00387">
    <property type="entry name" value="HATPase_c"/>
    <property type="match status" value="1"/>
</dbReference>
<evidence type="ECO:0000256" key="5">
    <source>
        <dbReference type="ARBA" id="ARBA00022679"/>
    </source>
</evidence>
<dbReference type="Pfam" id="PF13426">
    <property type="entry name" value="PAS_9"/>
    <property type="match status" value="1"/>
</dbReference>
<evidence type="ECO:0000259" key="17">
    <source>
        <dbReference type="PROSITE" id="PS50885"/>
    </source>
</evidence>
<feature type="domain" description="HAMP" evidence="17">
    <location>
        <begin position="203"/>
        <end position="255"/>
    </location>
</feature>
<dbReference type="InterPro" id="IPR000700">
    <property type="entry name" value="PAS-assoc_C"/>
</dbReference>
<keyword evidence="12" id="KW-0472">Membrane</keyword>
<dbReference type="EMBL" id="AP024233">
    <property type="protein sequence ID" value="BCO10243.1"/>
    <property type="molecule type" value="Genomic_DNA"/>
</dbReference>
<feature type="coiled-coil region" evidence="11">
    <location>
        <begin position="247"/>
        <end position="284"/>
    </location>
</feature>
<dbReference type="PANTHER" id="PTHR43065:SF42">
    <property type="entry name" value="TWO-COMPONENT SENSOR PPRA"/>
    <property type="match status" value="1"/>
</dbReference>
<evidence type="ECO:0000256" key="3">
    <source>
        <dbReference type="ARBA" id="ARBA00012438"/>
    </source>
</evidence>
<keyword evidence="12" id="KW-1133">Transmembrane helix</keyword>
<keyword evidence="19" id="KW-1185">Reference proteome</keyword>
<dbReference type="PROSITE" id="PS50109">
    <property type="entry name" value="HIS_KIN"/>
    <property type="match status" value="1"/>
</dbReference>
<dbReference type="PROSITE" id="PS50885">
    <property type="entry name" value="HAMP"/>
    <property type="match status" value="1"/>
</dbReference>
<evidence type="ECO:0000313" key="18">
    <source>
        <dbReference type="EMBL" id="BCO10243.1"/>
    </source>
</evidence>
<dbReference type="CDD" id="cd17546">
    <property type="entry name" value="REC_hyHK_CKI1_RcsC-like"/>
    <property type="match status" value="1"/>
</dbReference>
<dbReference type="SUPFAM" id="SSF55785">
    <property type="entry name" value="PYP-like sensor domain (PAS domain)"/>
    <property type="match status" value="2"/>
</dbReference>
<dbReference type="SUPFAM" id="SSF47384">
    <property type="entry name" value="Homodimeric domain of signal transducing histidine kinase"/>
    <property type="match status" value="1"/>
</dbReference>
<organism evidence="18 19">
    <name type="scientific">Desulfolithobacter dissulfuricans</name>
    <dbReference type="NCBI Taxonomy" id="2795293"/>
    <lineage>
        <taxon>Bacteria</taxon>
        <taxon>Pseudomonadati</taxon>
        <taxon>Thermodesulfobacteriota</taxon>
        <taxon>Desulfobulbia</taxon>
        <taxon>Desulfobulbales</taxon>
        <taxon>Desulfobulbaceae</taxon>
        <taxon>Desulfolithobacter</taxon>
    </lineage>
</organism>
<dbReference type="Gene3D" id="6.10.340.10">
    <property type="match status" value="1"/>
</dbReference>
<dbReference type="Gene3D" id="3.40.50.2300">
    <property type="match status" value="1"/>
</dbReference>
<dbReference type="Pfam" id="PF00072">
    <property type="entry name" value="Response_reg"/>
    <property type="match status" value="1"/>
</dbReference>
<evidence type="ECO:0000259" key="13">
    <source>
        <dbReference type="PROSITE" id="PS50109"/>
    </source>
</evidence>
<dbReference type="GO" id="GO:0016020">
    <property type="term" value="C:membrane"/>
    <property type="evidence" value="ECO:0007669"/>
    <property type="project" value="UniProtKB-SubCell"/>
</dbReference>
<dbReference type="InterPro" id="IPR013767">
    <property type="entry name" value="PAS_fold"/>
</dbReference>
<dbReference type="Pfam" id="PF00989">
    <property type="entry name" value="PAS"/>
    <property type="match status" value="1"/>
</dbReference>
<name>A0A915XL71_9BACT</name>
<keyword evidence="6" id="KW-0547">Nucleotide-binding</keyword>
<keyword evidence="5" id="KW-0808">Transferase</keyword>
<dbReference type="Pfam" id="PF02518">
    <property type="entry name" value="HATPase_c"/>
    <property type="match status" value="1"/>
</dbReference>
<feature type="domain" description="PAC" evidence="16">
    <location>
        <begin position="357"/>
        <end position="407"/>
    </location>
</feature>
<feature type="transmembrane region" description="Helical" evidence="12">
    <location>
        <begin position="184"/>
        <end position="205"/>
    </location>
</feature>
<dbReference type="NCBIfam" id="TIGR00229">
    <property type="entry name" value="sensory_box"/>
    <property type="match status" value="2"/>
</dbReference>
<gene>
    <name evidence="18" type="ORF">GF1_26190</name>
</gene>
<dbReference type="InterPro" id="IPR001789">
    <property type="entry name" value="Sig_transdc_resp-reg_receiver"/>
</dbReference>
<dbReference type="InterPro" id="IPR003660">
    <property type="entry name" value="HAMP_dom"/>
</dbReference>
<feature type="domain" description="PAS" evidence="15">
    <location>
        <begin position="408"/>
        <end position="452"/>
    </location>
</feature>
<evidence type="ECO:0000256" key="11">
    <source>
        <dbReference type="SAM" id="Coils"/>
    </source>
</evidence>
<feature type="transmembrane region" description="Helical" evidence="12">
    <location>
        <begin position="12"/>
        <end position="33"/>
    </location>
</feature>
<evidence type="ECO:0000256" key="4">
    <source>
        <dbReference type="ARBA" id="ARBA00022553"/>
    </source>
</evidence>
<evidence type="ECO:0000256" key="12">
    <source>
        <dbReference type="SAM" id="Phobius"/>
    </source>
</evidence>
<keyword evidence="9" id="KW-0902">Two-component regulatory system</keyword>
<evidence type="ECO:0000259" key="16">
    <source>
        <dbReference type="PROSITE" id="PS50113"/>
    </source>
</evidence>
<evidence type="ECO:0000256" key="7">
    <source>
        <dbReference type="ARBA" id="ARBA00022777"/>
    </source>
</evidence>
<dbReference type="GO" id="GO:0000155">
    <property type="term" value="F:phosphorelay sensor kinase activity"/>
    <property type="evidence" value="ECO:0007669"/>
    <property type="project" value="InterPro"/>
</dbReference>
<proteinExistence type="predicted"/>
<evidence type="ECO:0000259" key="14">
    <source>
        <dbReference type="PROSITE" id="PS50110"/>
    </source>
</evidence>
<evidence type="ECO:0000256" key="1">
    <source>
        <dbReference type="ARBA" id="ARBA00000085"/>
    </source>
</evidence>
<dbReference type="EC" id="2.7.13.3" evidence="3"/>
<comment type="catalytic activity">
    <reaction evidence="1">
        <text>ATP + protein L-histidine = ADP + protein N-phospho-L-histidine.</text>
        <dbReference type="EC" id="2.7.13.3"/>
    </reaction>
</comment>
<dbReference type="InterPro" id="IPR035965">
    <property type="entry name" value="PAS-like_dom_sf"/>
</dbReference>
<dbReference type="PANTHER" id="PTHR43065">
    <property type="entry name" value="SENSOR HISTIDINE KINASE"/>
    <property type="match status" value="1"/>
</dbReference>
<evidence type="ECO:0000313" key="19">
    <source>
        <dbReference type="Proteomes" id="UP001063350"/>
    </source>
</evidence>
<evidence type="ECO:0000256" key="9">
    <source>
        <dbReference type="ARBA" id="ARBA00023012"/>
    </source>
</evidence>
<keyword evidence="11" id="KW-0175">Coiled coil</keyword>
<dbReference type="KEGG" id="ddu:GF1_26190"/>
<dbReference type="RefSeq" id="WP_267926979.1">
    <property type="nucleotide sequence ID" value="NZ_AP024233.1"/>
</dbReference>
<dbReference type="InterPro" id="IPR003594">
    <property type="entry name" value="HATPase_dom"/>
</dbReference>
<reference evidence="18" key="1">
    <citation type="submission" date="2020-12" db="EMBL/GenBank/DDBJ databases">
        <title>Desulfobium dissulfuricans gen. nov., sp. nov., a novel mesophilic, sulfate-reducing bacterium isolated from a deep-sea hydrothermal vent.</title>
        <authorList>
            <person name="Hashimoto Y."/>
            <person name="Tame A."/>
            <person name="Sawayama S."/>
            <person name="Miyazaki J."/>
            <person name="Takai K."/>
            <person name="Nakagawa S."/>
        </authorList>
    </citation>
    <scope>NUCLEOTIDE SEQUENCE</scope>
    <source>
        <strain evidence="18">GF1</strain>
    </source>
</reference>
<feature type="domain" description="Histidine kinase" evidence="13">
    <location>
        <begin position="551"/>
        <end position="770"/>
    </location>
</feature>
<dbReference type="InterPro" id="IPR004358">
    <property type="entry name" value="Sig_transdc_His_kin-like_C"/>
</dbReference>
<evidence type="ECO:0000256" key="8">
    <source>
        <dbReference type="ARBA" id="ARBA00022840"/>
    </source>
</evidence>
<sequence>MVLRIPPPLRSVRTLFLLGMTILILVLSLPLLYSGIRIMDSLIEQYGMELLAGELQARIAPVERRYETLYRVGLEDSQVHLQEIMDDGLRSFDAFRYKKTGTLFVIRADGGILLSSDFRDPQSTDFKKFFALLTESDSPIVYRVDGVEKRAVFQYYKPWDSYVGLSMEAAELLAHRDLFIQINLAVLVLVVAVALLFTQGLQLYLVTPLINLAEFVSRVRTGDYQARPVGSYVYELGMLKNDIIAMVATLRARMKERELQLRRIREREEELSQTLEVLQEKEQRYRTIYNAPSDAIVIHDPETAALLDVNRGAVEMFGYSPDELKEMTFAEISQGSSPYGMDEARYWIDQAVRCGSVRFEWMGKKKDGTLFWLEVALHSTRFGERDYIISVARDVDARKRAELELAREKEQLAVTLRSIGDGVITTDLEGQVVLLNRVAEELTGWTEEEARGWPLSEVLAIVDERSGDPRPDPATEVLKSGKMIELGNHVVLVARDGTRRSIADSAAPIHDPEHNLVGVVVVFRDVTEKYRMEQELLKVKKLESVGVLAGGIAHDFNNILAAILGNISLARAQLDTGDGGASSVGELLIQAEKAAEQARNLATQLLTFSRGGEPVKQTALIPEIIREAAGFILRGSSVQCQFDFAPDLWPAEIDPGQISQVIQNIILNARQVMSEGGRIQVRAENYEACIAKKNASPERCVQIVISDNGPGMPPEVVEKIFDPYFSHREGGSGLGLAICHSIIDKHDGRISVVSIPGKGTTFTILLPVGAGPVLRQRIDAERPGPRRQASILLMDDDPMIRELVGQMLTFLGHRVQAVSDGQEAVDRFGDARESGMPYDLVILDLTIPGGMGGKEAAARLLELDPEARIIVSSGYSNDPVMAEYRRYGFQAAISKPYNLEEMKRVLHSFGF</sequence>
<dbReference type="SMART" id="SM00448">
    <property type="entry name" value="REC"/>
    <property type="match status" value="1"/>
</dbReference>
<dbReference type="SUPFAM" id="SSF52172">
    <property type="entry name" value="CheY-like"/>
    <property type="match status" value="1"/>
</dbReference>
<dbReference type="Gene3D" id="3.30.565.10">
    <property type="entry name" value="Histidine kinase-like ATPase, C-terminal domain"/>
    <property type="match status" value="1"/>
</dbReference>
<dbReference type="AlphaFoldDB" id="A0A915XL71"/>
<dbReference type="SUPFAM" id="SSF55874">
    <property type="entry name" value="ATPase domain of HSP90 chaperone/DNA topoisomerase II/histidine kinase"/>
    <property type="match status" value="1"/>
</dbReference>
<keyword evidence="4 10" id="KW-0597">Phosphoprotein</keyword>
<dbReference type="SMART" id="SM00086">
    <property type="entry name" value="PAC"/>
    <property type="match status" value="2"/>
</dbReference>
<dbReference type="InterPro" id="IPR036890">
    <property type="entry name" value="HATPase_C_sf"/>
</dbReference>
<dbReference type="CDD" id="cd00082">
    <property type="entry name" value="HisKA"/>
    <property type="match status" value="1"/>
</dbReference>
<keyword evidence="7" id="KW-0418">Kinase</keyword>
<dbReference type="PROSITE" id="PS50113">
    <property type="entry name" value="PAC"/>
    <property type="match status" value="2"/>
</dbReference>
<dbReference type="Gene3D" id="3.30.450.20">
    <property type="entry name" value="PAS domain"/>
    <property type="match status" value="2"/>
</dbReference>
<dbReference type="InterPro" id="IPR001610">
    <property type="entry name" value="PAC"/>
</dbReference>
<comment type="subcellular location">
    <subcellularLocation>
        <location evidence="2">Membrane</location>
    </subcellularLocation>
</comment>
<dbReference type="PROSITE" id="PS50112">
    <property type="entry name" value="PAS"/>
    <property type="match status" value="2"/>
</dbReference>